<accession>A0A7U6GKW7</accession>
<dbReference type="RefSeq" id="WP_041069160.1">
    <property type="nucleotide sequence ID" value="NZ_AP012273.1"/>
</dbReference>
<dbReference type="EMBL" id="AP012273">
    <property type="protein sequence ID" value="BAO45477.1"/>
    <property type="molecule type" value="Genomic_DNA"/>
</dbReference>
<reference evidence="1 2" key="1">
    <citation type="journal article" date="2014" name="PLoS ONE">
        <title>Physiological and genomic features of a novel sulfur-oxidizing gammaproteobacterium belonging to a previously uncultivated symbiotic lineage isolated from a hydrothermal vent.</title>
        <authorList>
            <person name="Nunoura T."/>
            <person name="Takaki Y."/>
            <person name="Kazama H."/>
            <person name="Kakuta J."/>
            <person name="Shimamura S."/>
            <person name="Makita H."/>
            <person name="Hirai M."/>
            <person name="Miyazaki M."/>
            <person name="Takai K."/>
        </authorList>
    </citation>
    <scope>NUCLEOTIDE SEQUENCE [LARGE SCALE GENOMIC DNA]</scope>
    <source>
        <strain evidence="1 2">Hiromi1</strain>
    </source>
</reference>
<protein>
    <submittedName>
        <fullName evidence="1">Uncharacterized protein</fullName>
    </submittedName>
</protein>
<dbReference type="AlphaFoldDB" id="A0A7U6GKW7"/>
<gene>
    <name evidence="1" type="ORF">TBH_C2571</name>
</gene>
<sequence length="146" mass="17029">MDEQAHSDYMKAFRGSFTSALRWHHLDDLWARLREHPQGWYVYAIGEALPEGLASPEDFLAFLDSLDKLLREEHEEDYCGIVYADDLEQPSMVKIYDPNNLGVVCGYSENPPLPGWVLSRIPPVDLEADRPLPNNRKRWWKRLFGR</sequence>
<keyword evidence="2" id="KW-1185">Reference proteome</keyword>
<name>A0A7U6GKW7_9GAMM</name>
<organism evidence="1 2">
    <name type="scientific">Thiolapillus brandeum</name>
    <dbReference type="NCBI Taxonomy" id="1076588"/>
    <lineage>
        <taxon>Bacteria</taxon>
        <taxon>Pseudomonadati</taxon>
        <taxon>Pseudomonadota</taxon>
        <taxon>Gammaproteobacteria</taxon>
        <taxon>Chromatiales</taxon>
        <taxon>Sedimenticolaceae</taxon>
        <taxon>Thiolapillus</taxon>
    </lineage>
</organism>
<dbReference type="OrthoDB" id="9786540at2"/>
<evidence type="ECO:0000313" key="2">
    <source>
        <dbReference type="Proteomes" id="UP000031631"/>
    </source>
</evidence>
<dbReference type="KEGG" id="tbn:TBH_C2571"/>
<proteinExistence type="predicted"/>
<evidence type="ECO:0000313" key="1">
    <source>
        <dbReference type="EMBL" id="BAO45477.1"/>
    </source>
</evidence>
<dbReference type="Proteomes" id="UP000031631">
    <property type="component" value="Chromosome"/>
</dbReference>